<organism evidence="5 6">
    <name type="scientific">Halalkalicoccus tibetensis</name>
    <dbReference type="NCBI Taxonomy" id="175632"/>
    <lineage>
        <taxon>Archaea</taxon>
        <taxon>Methanobacteriati</taxon>
        <taxon>Methanobacteriota</taxon>
        <taxon>Stenosarchaea group</taxon>
        <taxon>Halobacteria</taxon>
        <taxon>Halobacteriales</taxon>
        <taxon>Halococcaceae</taxon>
        <taxon>Halalkalicoccus</taxon>
    </lineage>
</organism>
<keyword evidence="3" id="KW-0067">ATP-binding</keyword>
<dbReference type="SUPFAM" id="SSF46785">
    <property type="entry name" value="Winged helix' DNA-binding domain"/>
    <property type="match status" value="1"/>
</dbReference>
<dbReference type="PANTHER" id="PTHR12835">
    <property type="entry name" value="BIOTIN PROTEIN LIGASE"/>
    <property type="match status" value="1"/>
</dbReference>
<name>A0ABD5V3A1_9EURY</name>
<keyword evidence="6" id="KW-1185">Reference proteome</keyword>
<dbReference type="Gene3D" id="1.10.10.10">
    <property type="entry name" value="Winged helix-like DNA-binding domain superfamily/Winged helix DNA-binding domain"/>
    <property type="match status" value="1"/>
</dbReference>
<dbReference type="Pfam" id="PF08279">
    <property type="entry name" value="HTH_11"/>
    <property type="match status" value="1"/>
</dbReference>
<dbReference type="PANTHER" id="PTHR12835:SF5">
    <property type="entry name" value="BIOTIN--PROTEIN LIGASE"/>
    <property type="match status" value="1"/>
</dbReference>
<accession>A0ABD5V3A1</accession>
<dbReference type="InterPro" id="IPR004143">
    <property type="entry name" value="BPL_LPL_catalytic"/>
</dbReference>
<dbReference type="InterPro" id="IPR030855">
    <property type="entry name" value="Bifunct_BirA"/>
</dbReference>
<dbReference type="PROSITE" id="PS51733">
    <property type="entry name" value="BPL_LPL_CATALYTIC"/>
    <property type="match status" value="1"/>
</dbReference>
<dbReference type="CDD" id="cd00090">
    <property type="entry name" value="HTH_ARSR"/>
    <property type="match status" value="1"/>
</dbReference>
<dbReference type="InterPro" id="IPR004408">
    <property type="entry name" value="Biotin_CoA_COase_ligase"/>
</dbReference>
<dbReference type="Pfam" id="PF03099">
    <property type="entry name" value="BPL_LplA_LipB"/>
    <property type="match status" value="1"/>
</dbReference>
<evidence type="ECO:0000313" key="5">
    <source>
        <dbReference type="EMBL" id="MFC6904042.1"/>
    </source>
</evidence>
<dbReference type="Pfam" id="PF02237">
    <property type="entry name" value="BPL_C"/>
    <property type="match status" value="1"/>
</dbReference>
<reference evidence="5 6" key="1">
    <citation type="journal article" date="2019" name="Int. J. Syst. Evol. Microbiol.">
        <title>The Global Catalogue of Microorganisms (GCM) 10K type strain sequencing project: providing services to taxonomists for standard genome sequencing and annotation.</title>
        <authorList>
            <consortium name="The Broad Institute Genomics Platform"/>
            <consortium name="The Broad Institute Genome Sequencing Center for Infectious Disease"/>
            <person name="Wu L."/>
            <person name="Ma J."/>
        </authorList>
    </citation>
    <scope>NUCLEOTIDE SEQUENCE [LARGE SCALE GENOMIC DNA]</scope>
    <source>
        <strain evidence="5 6">CGMCC 1.3240</strain>
    </source>
</reference>
<evidence type="ECO:0000259" key="4">
    <source>
        <dbReference type="PROSITE" id="PS51733"/>
    </source>
</evidence>
<dbReference type="InterPro" id="IPR013196">
    <property type="entry name" value="HTH_11"/>
</dbReference>
<dbReference type="AlphaFoldDB" id="A0ABD5V3A1"/>
<dbReference type="GO" id="GO:0004077">
    <property type="term" value="F:biotin--[biotin carboxyl-carrier protein] ligase activity"/>
    <property type="evidence" value="ECO:0007669"/>
    <property type="project" value="UniProtKB-EC"/>
</dbReference>
<dbReference type="SUPFAM" id="SSF50037">
    <property type="entry name" value="C-terminal domain of transcriptional repressors"/>
    <property type="match status" value="1"/>
</dbReference>
<dbReference type="NCBIfam" id="TIGR00121">
    <property type="entry name" value="birA_ligase"/>
    <property type="match status" value="1"/>
</dbReference>
<evidence type="ECO:0000313" key="6">
    <source>
        <dbReference type="Proteomes" id="UP001596312"/>
    </source>
</evidence>
<comment type="caution">
    <text evidence="5">The sequence shown here is derived from an EMBL/GenBank/DDBJ whole genome shotgun (WGS) entry which is preliminary data.</text>
</comment>
<dbReference type="InterPro" id="IPR003142">
    <property type="entry name" value="BPL_C"/>
</dbReference>
<evidence type="ECO:0000256" key="3">
    <source>
        <dbReference type="ARBA" id="ARBA00022840"/>
    </source>
</evidence>
<dbReference type="Gene3D" id="2.30.30.100">
    <property type="match status" value="1"/>
</dbReference>
<dbReference type="HAMAP" id="MF_00978">
    <property type="entry name" value="Bifunct_BirA"/>
    <property type="match status" value="1"/>
</dbReference>
<dbReference type="InterPro" id="IPR045864">
    <property type="entry name" value="aa-tRNA-synth_II/BPL/LPL"/>
</dbReference>
<feature type="domain" description="BPL/LPL catalytic" evidence="4">
    <location>
        <begin position="61"/>
        <end position="246"/>
    </location>
</feature>
<keyword evidence="2" id="KW-0547">Nucleotide-binding</keyword>
<evidence type="ECO:0000256" key="1">
    <source>
        <dbReference type="ARBA" id="ARBA00022598"/>
    </source>
</evidence>
<dbReference type="GO" id="GO:0005524">
    <property type="term" value="F:ATP binding"/>
    <property type="evidence" value="ECO:0007669"/>
    <property type="project" value="UniProtKB-KW"/>
</dbReference>
<keyword evidence="1 5" id="KW-0436">Ligase</keyword>
<dbReference type="EC" id="6.3.4.15" evidence="5"/>
<dbReference type="InterPro" id="IPR036390">
    <property type="entry name" value="WH_DNA-bd_sf"/>
</dbReference>
<dbReference type="CDD" id="cd16442">
    <property type="entry name" value="BPL"/>
    <property type="match status" value="1"/>
</dbReference>
<sequence length="307" mass="32858">MKTRKALLDALASGPVSGPELAEELGVSRNAVWKRIEELREAGFGIESDGSGYRVESVPEFGGAAVEYGLEAPYSVEYHDAIDSTNARGRELAKAGDSDVVVLADEQTAGRGRLERAWNAPSGGVYMSFVLRPDVAPMEAPLLTLAAAVATTRALREAGVDAGIKWPNDVLLRTTGEKLVGILTEMEGEADRVSWVICGIGVNANVDPDTLPEGATSVREQVGDVDRRVFAQRVIEGFDSLQTDPDAILGAWRELAITLGRRVRVETRDGDVVGEAVDVESPGRLVVETEEGTARVHAGDCEHLRPV</sequence>
<dbReference type="SUPFAM" id="SSF55681">
    <property type="entry name" value="Class II aaRS and biotin synthetases"/>
    <property type="match status" value="1"/>
</dbReference>
<dbReference type="InterPro" id="IPR011991">
    <property type="entry name" value="ArsR-like_HTH"/>
</dbReference>
<dbReference type="InterPro" id="IPR036388">
    <property type="entry name" value="WH-like_DNA-bd_sf"/>
</dbReference>
<gene>
    <name evidence="5" type="ORF">ACFQGH_02380</name>
</gene>
<protein>
    <submittedName>
        <fullName evidence="5">Biotin--[acetyl-CoA-carboxylase] ligase</fullName>
        <ecNumber evidence="5">6.3.4.15</ecNumber>
    </submittedName>
</protein>
<dbReference type="EMBL" id="JBHSXQ010000001">
    <property type="protein sequence ID" value="MFC6904042.1"/>
    <property type="molecule type" value="Genomic_DNA"/>
</dbReference>
<dbReference type="Gene3D" id="3.30.930.10">
    <property type="entry name" value="Bira Bifunctional Protein, Domain 2"/>
    <property type="match status" value="1"/>
</dbReference>
<proteinExistence type="inferred from homology"/>
<dbReference type="Proteomes" id="UP001596312">
    <property type="component" value="Unassembled WGS sequence"/>
</dbReference>
<dbReference type="InterPro" id="IPR008988">
    <property type="entry name" value="Transcriptional_repressor_C"/>
</dbReference>
<dbReference type="RefSeq" id="WP_340602545.1">
    <property type="nucleotide sequence ID" value="NZ_JBBMXV010000001.1"/>
</dbReference>
<evidence type="ECO:0000256" key="2">
    <source>
        <dbReference type="ARBA" id="ARBA00022741"/>
    </source>
</evidence>